<accession>A0ACC6P579</accession>
<dbReference type="Proteomes" id="UP001364695">
    <property type="component" value="Unassembled WGS sequence"/>
</dbReference>
<dbReference type="EMBL" id="JAWDIE010000024">
    <property type="protein sequence ID" value="MEJ7139332.1"/>
    <property type="molecule type" value="Genomic_DNA"/>
</dbReference>
<sequence>MSERTESSESTGSPAPLAVLRPYLRLIQGLRGWYALSLLLGLVTLVATVGLLALSGWFLSAAAVAGLSLTTAQAFNFFYPGAGVRGLALTRTAGRWAERVVSHEATFRLLARVRVWLLARLFPLSPRQVGVYHGADLLQRFMRDVEQLDGLLPRLALPALALTLGLLLLALVLGWALPGGGALVPLTLLALLMALAPLLWHLGQPSSRAWVARRAVLRRRLIDAADGAGVLAFHASAWSAARNRALAASTAALHAQWQHERLGAFARAGAIAVCGLAAWATLLLWGGRVDGPLLVAIVLLLLGLAEIAAPVVTGLAELPAMTHAAQRLDDITGQTPDVIPPASGPQPVDGTVDIHGLDFAWDAHTPVLRGLTLQVPSGAHCFLSGPSGCGKSSLVQLLARFERPTQGQIHLGGAALDDLDEATLRRTLAVSSQFAWARQGTLADNLRIAVPDATPEQMLQVLALVGLADTVTAWPEGLDTWIDEGGQSLSGGQLRRLGVARALLRQAPITVLDEPTEGLDDAAAELLAERICAWNVGRTLIWISHRPQGRALFGQRVDLARDPA</sequence>
<name>A0ACC6P579_9BURK</name>
<evidence type="ECO:0000313" key="1">
    <source>
        <dbReference type="EMBL" id="MEJ7139332.1"/>
    </source>
</evidence>
<reference evidence="1" key="1">
    <citation type="submission" date="2023-10" db="EMBL/GenBank/DDBJ databases">
        <title>Amphibacter perezi, gen. nov., sp. nov. a novel taxa of the family Comamonadaceae, class Betaproteobacteria isolated from the skin microbiota of Pelophylax perezi from different populations.</title>
        <authorList>
            <person name="Costa S."/>
            <person name="Proenca D.N."/>
            <person name="Lopes I."/>
            <person name="Morais P.V."/>
        </authorList>
    </citation>
    <scope>NUCLEOTIDE SEQUENCE</scope>
    <source>
        <strain evidence="1">SL12-8</strain>
    </source>
</reference>
<evidence type="ECO:0000313" key="2">
    <source>
        <dbReference type="Proteomes" id="UP001364695"/>
    </source>
</evidence>
<proteinExistence type="predicted"/>
<gene>
    <name evidence="1" type="primary">cydC</name>
    <name evidence="1" type="ORF">RV045_12975</name>
</gene>
<protein>
    <submittedName>
        <fullName evidence="1">Thiol reductant ABC exporter subunit CydC</fullName>
    </submittedName>
</protein>
<comment type="caution">
    <text evidence="1">The sequence shown here is derived from an EMBL/GenBank/DDBJ whole genome shotgun (WGS) entry which is preliminary data.</text>
</comment>
<organism evidence="1 2">
    <name type="scientific">Amphibiibacter pelophylacis</name>
    <dbReference type="NCBI Taxonomy" id="1799477"/>
    <lineage>
        <taxon>Bacteria</taxon>
        <taxon>Pseudomonadati</taxon>
        <taxon>Pseudomonadota</taxon>
        <taxon>Betaproteobacteria</taxon>
        <taxon>Burkholderiales</taxon>
        <taxon>Sphaerotilaceae</taxon>
        <taxon>Amphibiibacter</taxon>
    </lineage>
</organism>
<keyword evidence="2" id="KW-1185">Reference proteome</keyword>